<comment type="cofactor">
    <cofactor evidence="1 20">
        <name>FAD</name>
        <dbReference type="ChEBI" id="CHEBI:57692"/>
    </cofactor>
</comment>
<dbReference type="EC" id="1.3.1.98" evidence="6 20"/>
<dbReference type="Proteomes" id="UP000017820">
    <property type="component" value="Unassembled WGS sequence"/>
</dbReference>
<evidence type="ECO:0000256" key="19">
    <source>
        <dbReference type="ARBA" id="ARBA00048914"/>
    </source>
</evidence>
<dbReference type="NCBIfam" id="NF000755">
    <property type="entry name" value="PRK00046.1"/>
    <property type="match status" value="1"/>
</dbReference>
<evidence type="ECO:0000259" key="21">
    <source>
        <dbReference type="PROSITE" id="PS51387"/>
    </source>
</evidence>
<gene>
    <name evidence="20" type="primary">murB</name>
    <name evidence="22" type="ORF">PL2TA16_04747</name>
</gene>
<keyword evidence="14 20" id="KW-0573">Peptidoglycan synthesis</keyword>
<dbReference type="InterPro" id="IPR016169">
    <property type="entry name" value="FAD-bd_PCMH_sub2"/>
</dbReference>
<evidence type="ECO:0000256" key="17">
    <source>
        <dbReference type="ARBA" id="ARBA00023316"/>
    </source>
</evidence>
<dbReference type="EMBL" id="AUSV01000085">
    <property type="protein sequence ID" value="ESP92275.1"/>
    <property type="molecule type" value="Genomic_DNA"/>
</dbReference>
<keyword evidence="10 20" id="KW-0285">Flavoprotein</keyword>
<feature type="active site" description="Proton donor" evidence="20">
    <location>
        <position position="223"/>
    </location>
</feature>
<evidence type="ECO:0000256" key="16">
    <source>
        <dbReference type="ARBA" id="ARBA00023306"/>
    </source>
</evidence>
<evidence type="ECO:0000256" key="14">
    <source>
        <dbReference type="ARBA" id="ARBA00022984"/>
    </source>
</evidence>
<dbReference type="PATRIC" id="fig|1353533.3.peg.3326"/>
<dbReference type="GO" id="GO:0071555">
    <property type="term" value="P:cell wall organization"/>
    <property type="evidence" value="ECO:0007669"/>
    <property type="project" value="UniProtKB-KW"/>
</dbReference>
<comment type="caution">
    <text evidence="22">The sequence shown here is derived from an EMBL/GenBank/DDBJ whole genome shotgun (WGS) entry which is preliminary data.</text>
</comment>
<dbReference type="PANTHER" id="PTHR21071">
    <property type="entry name" value="UDP-N-ACETYLENOLPYRUVOYLGLUCOSAMINE REDUCTASE"/>
    <property type="match status" value="1"/>
</dbReference>
<keyword evidence="11 20" id="KW-0274">FAD</keyword>
<dbReference type="GO" id="GO:0071949">
    <property type="term" value="F:FAD binding"/>
    <property type="evidence" value="ECO:0007669"/>
    <property type="project" value="InterPro"/>
</dbReference>
<dbReference type="GO" id="GO:0005829">
    <property type="term" value="C:cytosol"/>
    <property type="evidence" value="ECO:0007669"/>
    <property type="project" value="TreeGrafter"/>
</dbReference>
<evidence type="ECO:0000313" key="23">
    <source>
        <dbReference type="Proteomes" id="UP000017820"/>
    </source>
</evidence>
<keyword evidence="12 20" id="KW-0521">NADP</keyword>
<dbReference type="GO" id="GO:0009252">
    <property type="term" value="P:peptidoglycan biosynthetic process"/>
    <property type="evidence" value="ECO:0007669"/>
    <property type="project" value="UniProtKB-UniRule"/>
</dbReference>
<dbReference type="InterPro" id="IPR011601">
    <property type="entry name" value="MurB_C"/>
</dbReference>
<evidence type="ECO:0000256" key="6">
    <source>
        <dbReference type="ARBA" id="ARBA00012518"/>
    </source>
</evidence>
<dbReference type="InterPro" id="IPR016166">
    <property type="entry name" value="FAD-bd_PCMH"/>
</dbReference>
<dbReference type="Pfam" id="PF01565">
    <property type="entry name" value="FAD_binding_4"/>
    <property type="match status" value="1"/>
</dbReference>
<dbReference type="Pfam" id="PF02873">
    <property type="entry name" value="MurB_C"/>
    <property type="match status" value="1"/>
</dbReference>
<evidence type="ECO:0000256" key="10">
    <source>
        <dbReference type="ARBA" id="ARBA00022630"/>
    </source>
</evidence>
<dbReference type="InterPro" id="IPR006094">
    <property type="entry name" value="Oxid_FAD_bind_N"/>
</dbReference>
<evidence type="ECO:0000256" key="9">
    <source>
        <dbReference type="ARBA" id="ARBA00022618"/>
    </source>
</evidence>
<keyword evidence="13 20" id="KW-0133">Cell shape</keyword>
<evidence type="ECO:0000256" key="12">
    <source>
        <dbReference type="ARBA" id="ARBA00022857"/>
    </source>
</evidence>
<comment type="subcellular location">
    <subcellularLocation>
        <location evidence="3 20">Cytoplasm</location>
    </subcellularLocation>
</comment>
<dbReference type="HAMAP" id="MF_00037">
    <property type="entry name" value="MurB"/>
    <property type="match status" value="1"/>
</dbReference>
<dbReference type="SUPFAM" id="SSF56176">
    <property type="entry name" value="FAD-binding/transporter-associated domain-like"/>
    <property type="match status" value="1"/>
</dbReference>
<protein>
    <recommendedName>
        <fullName evidence="7 20">UDP-N-acetylenolpyruvoylglucosamine reductase</fullName>
        <ecNumber evidence="6 20">1.3.1.98</ecNumber>
    </recommendedName>
    <alternativeName>
        <fullName evidence="18 20">UDP-N-acetylmuramate dehydrogenase</fullName>
    </alternativeName>
</protein>
<dbReference type="Gene3D" id="3.30.465.10">
    <property type="match status" value="1"/>
</dbReference>
<sequence>MHSLQSLHTFALPTRCRELLRIEVPEQLTCIDFDPPFFILGEGSNCIFLEDFHGKVVLMANRGIEVTETEQHYVVKASAGENWHQLVLKLLDMGIGGLENLALIPGTVGAAPVQNIGAYGVELADVFDSLTGYNIETKMFEELDKAACHFGYRDSIFKGALQGRFVITQVVLKLPKQWRPVLNYGPLQDLVGQTVNAKDIAERVMQIRCSKLPDPSVCANAGSFFKNPVVSKEVACKLREQYADMPVYPVSDLTVKLAAGWLIEQAGLKGHRIGGISVYDKQALVLVNDQQGQGAELLNMIAHIQQAVSEKFAIALTPEVRLIAQQGEWVQGDNHG</sequence>
<evidence type="ECO:0000256" key="8">
    <source>
        <dbReference type="ARBA" id="ARBA00022490"/>
    </source>
</evidence>
<dbReference type="PANTHER" id="PTHR21071:SF4">
    <property type="entry name" value="UDP-N-ACETYLENOLPYRUVOYLGLUCOSAMINE REDUCTASE"/>
    <property type="match status" value="1"/>
</dbReference>
<comment type="pathway">
    <text evidence="4 20">Cell wall biogenesis; peptidoglycan biosynthesis.</text>
</comment>
<evidence type="ECO:0000256" key="2">
    <source>
        <dbReference type="ARBA" id="ARBA00003921"/>
    </source>
</evidence>
<dbReference type="InterPro" id="IPR016167">
    <property type="entry name" value="FAD-bd_PCMH_sub1"/>
</dbReference>
<feature type="active site" evidence="20">
    <location>
        <position position="153"/>
    </location>
</feature>
<dbReference type="Gene3D" id="3.90.78.10">
    <property type="entry name" value="UDP-N-acetylenolpyruvoylglucosamine reductase, C-terminal domain"/>
    <property type="match status" value="1"/>
</dbReference>
<dbReference type="InterPro" id="IPR036318">
    <property type="entry name" value="FAD-bd_PCMH-like_sf"/>
</dbReference>
<evidence type="ECO:0000313" key="22">
    <source>
        <dbReference type="EMBL" id="ESP92275.1"/>
    </source>
</evidence>
<accession>V4HN71</accession>
<reference evidence="22 23" key="1">
    <citation type="submission" date="2013-07" db="EMBL/GenBank/DDBJ databases">
        <title>Draft genome sequence of Pseudoalteromonas luteoviolacea 2ta16.</title>
        <authorList>
            <person name="Allen E.E."/>
            <person name="Azam F."/>
            <person name="Podell S."/>
        </authorList>
    </citation>
    <scope>NUCLEOTIDE SEQUENCE [LARGE SCALE GENOMIC DNA]</scope>
    <source>
        <strain evidence="22 23">2ta16</strain>
    </source>
</reference>
<dbReference type="RefSeq" id="WP_023400209.1">
    <property type="nucleotide sequence ID" value="NZ_AUSV01000085.1"/>
</dbReference>
<evidence type="ECO:0000256" key="11">
    <source>
        <dbReference type="ARBA" id="ARBA00022827"/>
    </source>
</evidence>
<feature type="active site" evidence="20">
    <location>
        <position position="319"/>
    </location>
</feature>
<comment type="function">
    <text evidence="2 20">Cell wall formation.</text>
</comment>
<dbReference type="Gene3D" id="3.30.43.10">
    <property type="entry name" value="Uridine Diphospho-n-acetylenolpyruvylglucosamine Reductase, domain 2"/>
    <property type="match status" value="1"/>
</dbReference>
<evidence type="ECO:0000256" key="15">
    <source>
        <dbReference type="ARBA" id="ARBA00023002"/>
    </source>
</evidence>
<dbReference type="GO" id="GO:0008360">
    <property type="term" value="P:regulation of cell shape"/>
    <property type="evidence" value="ECO:0007669"/>
    <property type="project" value="UniProtKB-KW"/>
</dbReference>
<evidence type="ECO:0000256" key="4">
    <source>
        <dbReference type="ARBA" id="ARBA00004752"/>
    </source>
</evidence>
<dbReference type="GO" id="GO:0051301">
    <property type="term" value="P:cell division"/>
    <property type="evidence" value="ECO:0007669"/>
    <property type="project" value="UniProtKB-KW"/>
</dbReference>
<keyword evidence="9 20" id="KW-0132">Cell division</keyword>
<feature type="domain" description="FAD-binding PCMH-type" evidence="21">
    <location>
        <begin position="12"/>
        <end position="177"/>
    </location>
</feature>
<evidence type="ECO:0000256" key="13">
    <source>
        <dbReference type="ARBA" id="ARBA00022960"/>
    </source>
</evidence>
<evidence type="ECO:0000256" key="1">
    <source>
        <dbReference type="ARBA" id="ARBA00001974"/>
    </source>
</evidence>
<evidence type="ECO:0000256" key="3">
    <source>
        <dbReference type="ARBA" id="ARBA00004496"/>
    </source>
</evidence>
<comment type="similarity">
    <text evidence="5 20">Belongs to the MurB family.</text>
</comment>
<dbReference type="NCBIfam" id="TIGR00179">
    <property type="entry name" value="murB"/>
    <property type="match status" value="1"/>
</dbReference>
<evidence type="ECO:0000256" key="7">
    <source>
        <dbReference type="ARBA" id="ARBA00015188"/>
    </source>
</evidence>
<evidence type="ECO:0000256" key="5">
    <source>
        <dbReference type="ARBA" id="ARBA00010485"/>
    </source>
</evidence>
<dbReference type="UniPathway" id="UPA00219"/>
<keyword evidence="15 20" id="KW-0560">Oxidoreductase</keyword>
<dbReference type="AlphaFoldDB" id="V4HN71"/>
<keyword evidence="16 20" id="KW-0131">Cell cycle</keyword>
<comment type="catalytic activity">
    <reaction evidence="19 20">
        <text>UDP-N-acetyl-alpha-D-muramate + NADP(+) = UDP-N-acetyl-3-O-(1-carboxyvinyl)-alpha-D-glucosamine + NADPH + H(+)</text>
        <dbReference type="Rhea" id="RHEA:12248"/>
        <dbReference type="ChEBI" id="CHEBI:15378"/>
        <dbReference type="ChEBI" id="CHEBI:57783"/>
        <dbReference type="ChEBI" id="CHEBI:58349"/>
        <dbReference type="ChEBI" id="CHEBI:68483"/>
        <dbReference type="ChEBI" id="CHEBI:70757"/>
        <dbReference type="EC" id="1.3.1.98"/>
    </reaction>
</comment>
<dbReference type="SUPFAM" id="SSF56194">
    <property type="entry name" value="Uridine diphospho-N-Acetylenolpyruvylglucosamine reductase, MurB, C-terminal domain"/>
    <property type="match status" value="1"/>
</dbReference>
<dbReference type="PROSITE" id="PS51387">
    <property type="entry name" value="FAD_PCMH"/>
    <property type="match status" value="1"/>
</dbReference>
<organism evidence="22 23">
    <name type="scientific">Pseudoalteromonas luteoviolacea (strain 2ta16)</name>
    <dbReference type="NCBI Taxonomy" id="1353533"/>
    <lineage>
        <taxon>Bacteria</taxon>
        <taxon>Pseudomonadati</taxon>
        <taxon>Pseudomonadota</taxon>
        <taxon>Gammaproteobacteria</taxon>
        <taxon>Alteromonadales</taxon>
        <taxon>Pseudoalteromonadaceae</taxon>
        <taxon>Pseudoalteromonas</taxon>
    </lineage>
</organism>
<name>V4HN71_PSEL2</name>
<proteinExistence type="inferred from homology"/>
<dbReference type="InterPro" id="IPR003170">
    <property type="entry name" value="MurB"/>
</dbReference>
<dbReference type="GO" id="GO:0008762">
    <property type="term" value="F:UDP-N-acetylmuramate dehydrogenase activity"/>
    <property type="evidence" value="ECO:0007669"/>
    <property type="project" value="UniProtKB-UniRule"/>
</dbReference>
<keyword evidence="17 20" id="KW-0961">Cell wall biogenesis/degradation</keyword>
<evidence type="ECO:0000256" key="18">
    <source>
        <dbReference type="ARBA" id="ARBA00031026"/>
    </source>
</evidence>
<dbReference type="InterPro" id="IPR036635">
    <property type="entry name" value="MurB_C_sf"/>
</dbReference>
<keyword evidence="8 20" id="KW-0963">Cytoplasm</keyword>
<evidence type="ECO:0000256" key="20">
    <source>
        <dbReference type="HAMAP-Rule" id="MF_00037"/>
    </source>
</evidence>